<dbReference type="EMBL" id="AP026867">
    <property type="protein sequence ID" value="BDS13039.1"/>
    <property type="molecule type" value="Genomic_DNA"/>
</dbReference>
<name>A0A915YHD4_9BACT</name>
<evidence type="ECO:0000313" key="2">
    <source>
        <dbReference type="Proteomes" id="UP001060919"/>
    </source>
</evidence>
<dbReference type="KEGG" id="aup:AsAng_0037670"/>
<gene>
    <name evidence="1" type="ORF">AsAng_0037670</name>
</gene>
<proteinExistence type="predicted"/>
<organism evidence="1 2">
    <name type="scientific">Aureispira anguillae</name>
    <dbReference type="NCBI Taxonomy" id="2864201"/>
    <lineage>
        <taxon>Bacteria</taxon>
        <taxon>Pseudomonadati</taxon>
        <taxon>Bacteroidota</taxon>
        <taxon>Saprospiria</taxon>
        <taxon>Saprospirales</taxon>
        <taxon>Saprospiraceae</taxon>
        <taxon>Aureispira</taxon>
    </lineage>
</organism>
<protein>
    <submittedName>
        <fullName evidence="1">Uncharacterized protein</fullName>
    </submittedName>
</protein>
<dbReference type="Proteomes" id="UP001060919">
    <property type="component" value="Chromosome"/>
</dbReference>
<dbReference type="RefSeq" id="WP_264788365.1">
    <property type="nucleotide sequence ID" value="NZ_AP026867.1"/>
</dbReference>
<sequence length="107" mass="12750">MKKNKLNLMSLTCKQCGSKIIQFDFSEEQKLEIWELIAQDYRLSAVKKIKDEYLWNHKDAKIIVAHFNKDFGKCHRCEYDKLEGENTDCPKCKAFNYNLKIEPPFNR</sequence>
<evidence type="ECO:0000313" key="1">
    <source>
        <dbReference type="EMBL" id="BDS13039.1"/>
    </source>
</evidence>
<dbReference type="AlphaFoldDB" id="A0A915YHD4"/>
<reference evidence="1" key="1">
    <citation type="submission" date="2022-09" db="EMBL/GenBank/DDBJ databases">
        <title>Aureispira anguillicida sp. nov., isolated from Leptocephalus of Japanese eel Anguilla japonica.</title>
        <authorList>
            <person name="Yuasa K."/>
            <person name="Mekata T."/>
            <person name="Ikunari K."/>
        </authorList>
    </citation>
    <scope>NUCLEOTIDE SEQUENCE</scope>
    <source>
        <strain evidence="1">EL160426</strain>
    </source>
</reference>
<accession>A0A915YHD4</accession>
<keyword evidence="2" id="KW-1185">Reference proteome</keyword>